<sequence>MYAQVAVAELTHNFLRTAALCVVDIFLCTLQSAEIALSTLRVWEKQASLQPEVLDGGLSS</sequence>
<proteinExistence type="predicted"/>
<gene>
    <name evidence="1" type="ORF">M5D96_004742</name>
</gene>
<evidence type="ECO:0000313" key="1">
    <source>
        <dbReference type="EMBL" id="KAI8043410.1"/>
    </source>
</evidence>
<dbReference type="AlphaFoldDB" id="A0A9P9YV07"/>
<protein>
    <submittedName>
        <fullName evidence="1">Uncharacterized protein</fullName>
    </submittedName>
</protein>
<evidence type="ECO:0000313" key="2">
    <source>
        <dbReference type="Proteomes" id="UP001059596"/>
    </source>
</evidence>
<reference evidence="1" key="1">
    <citation type="journal article" date="2023" name="Genome Biol. Evol.">
        <title>Long-read-based Genome Assembly of Drosophila gunungcola Reveals Fewer Chemosensory Genes in Flower-breeding Species.</title>
        <authorList>
            <person name="Negi A."/>
            <person name="Liao B.Y."/>
            <person name="Yeh S.D."/>
        </authorList>
    </citation>
    <scope>NUCLEOTIDE SEQUENCE</scope>
    <source>
        <strain evidence="1">Sukarami</strain>
    </source>
</reference>
<accession>A0A9P9YV07</accession>
<name>A0A9P9YV07_9MUSC</name>
<keyword evidence="2" id="KW-1185">Reference proteome</keyword>
<feature type="non-terminal residue" evidence="1">
    <location>
        <position position="1"/>
    </location>
</feature>
<comment type="caution">
    <text evidence="1">The sequence shown here is derived from an EMBL/GenBank/DDBJ whole genome shotgun (WGS) entry which is preliminary data.</text>
</comment>
<dbReference type="EMBL" id="JAMKOV010000002">
    <property type="protein sequence ID" value="KAI8043410.1"/>
    <property type="molecule type" value="Genomic_DNA"/>
</dbReference>
<dbReference type="Proteomes" id="UP001059596">
    <property type="component" value="Unassembled WGS sequence"/>
</dbReference>
<organism evidence="1 2">
    <name type="scientific">Drosophila gunungcola</name>
    <name type="common">fruit fly</name>
    <dbReference type="NCBI Taxonomy" id="103775"/>
    <lineage>
        <taxon>Eukaryota</taxon>
        <taxon>Metazoa</taxon>
        <taxon>Ecdysozoa</taxon>
        <taxon>Arthropoda</taxon>
        <taxon>Hexapoda</taxon>
        <taxon>Insecta</taxon>
        <taxon>Pterygota</taxon>
        <taxon>Neoptera</taxon>
        <taxon>Endopterygota</taxon>
        <taxon>Diptera</taxon>
        <taxon>Brachycera</taxon>
        <taxon>Muscomorpha</taxon>
        <taxon>Ephydroidea</taxon>
        <taxon>Drosophilidae</taxon>
        <taxon>Drosophila</taxon>
        <taxon>Sophophora</taxon>
    </lineage>
</organism>